<evidence type="ECO:0000313" key="4">
    <source>
        <dbReference type="Proteomes" id="UP000177159"/>
    </source>
</evidence>
<name>A0A1F7H0H1_9BACT</name>
<organism evidence="3 4">
    <name type="scientific">Candidatus Roizmanbacteria bacterium RIFCSPHIGHO2_02_FULL_37_24</name>
    <dbReference type="NCBI Taxonomy" id="1802037"/>
    <lineage>
        <taxon>Bacteria</taxon>
        <taxon>Candidatus Roizmaniibacteriota</taxon>
    </lineage>
</organism>
<dbReference type="CDD" id="cd00198">
    <property type="entry name" value="vWFA"/>
    <property type="match status" value="1"/>
</dbReference>
<evidence type="ECO:0000259" key="2">
    <source>
        <dbReference type="PROSITE" id="PS50234"/>
    </source>
</evidence>
<dbReference type="InterPro" id="IPR036465">
    <property type="entry name" value="vWFA_dom_sf"/>
</dbReference>
<dbReference type="InterPro" id="IPR051266">
    <property type="entry name" value="CLCR"/>
</dbReference>
<evidence type="ECO:0000313" key="3">
    <source>
        <dbReference type="EMBL" id="OGK24326.1"/>
    </source>
</evidence>
<accession>A0A1F7H0H1</accession>
<dbReference type="EMBL" id="MFZM01000009">
    <property type="protein sequence ID" value="OGK24326.1"/>
    <property type="molecule type" value="Genomic_DNA"/>
</dbReference>
<keyword evidence="1" id="KW-1133">Transmembrane helix</keyword>
<dbReference type="InterPro" id="IPR002035">
    <property type="entry name" value="VWF_A"/>
</dbReference>
<dbReference type="Proteomes" id="UP000177159">
    <property type="component" value="Unassembled WGS sequence"/>
</dbReference>
<keyword evidence="1" id="KW-0472">Membrane</keyword>
<evidence type="ECO:0000256" key="1">
    <source>
        <dbReference type="SAM" id="Phobius"/>
    </source>
</evidence>
<comment type="caution">
    <text evidence="3">The sequence shown here is derived from an EMBL/GenBank/DDBJ whole genome shotgun (WGS) entry which is preliminary data.</text>
</comment>
<feature type="transmembrane region" description="Helical" evidence="1">
    <location>
        <begin position="91"/>
        <end position="110"/>
    </location>
</feature>
<keyword evidence="1" id="KW-0812">Transmembrane</keyword>
<dbReference type="Pfam" id="PF00092">
    <property type="entry name" value="VWA"/>
    <property type="match status" value="1"/>
</dbReference>
<dbReference type="SUPFAM" id="SSF53300">
    <property type="entry name" value="vWA-like"/>
    <property type="match status" value="1"/>
</dbReference>
<proteinExistence type="predicted"/>
<protein>
    <recommendedName>
        <fullName evidence="2">VWFA domain-containing protein</fullName>
    </recommendedName>
</protein>
<dbReference type="AlphaFoldDB" id="A0A1F7H0H1"/>
<feature type="domain" description="VWFA" evidence="2">
    <location>
        <begin position="513"/>
        <end position="684"/>
    </location>
</feature>
<dbReference type="PANTHER" id="PTHR10579">
    <property type="entry name" value="CALCIUM-ACTIVATED CHLORIDE CHANNEL REGULATOR"/>
    <property type="match status" value="1"/>
</dbReference>
<dbReference type="PANTHER" id="PTHR10579:SF43">
    <property type="entry name" value="ZINC FINGER (C3HC4-TYPE RING FINGER) FAMILY PROTEIN"/>
    <property type="match status" value="1"/>
</dbReference>
<sequence length="696" mass="75509">MHINNWLFGYIWLHIDRAFGREAEKLTTYKLQDTNKLQLSNSKIQTLSLLFEFCKLRLFGICELFLSISLPNALIEGVSSRARRKEQTMRTAVAVLVSFTLLVVGTTGTIRSEAPANLGDLIVVTDEGGHPQLCDRISVYNPDGGLVHQGMKTISPGRLAIGHPPLTYAAVASNHSRVLTLTRGPQWQSTNIRLEGRAQPVFGGGIALVGQDLLVSMSTPINSEAVEERPPFYVGKVQFHVSGDPASNPTSGVGFEANASVAAVATVVELPAPAVEILPTKDQKRAWVITSHHEIFRLDVEEMELVGHPIRLSPILYLERDDTEGYNWEFGRPSFHNCSLSPDQTTVVCNRWGDPAIATVNVQTGKTMVVSLDRNLLRAGGVAYNHAFPMSRDGLLAVHGGSRVQVGQLIGTRFEVIAEHEITPPRISWGAGPNYGIGWSTSGRFVSAASGMDFAVFEFDGSQLTEKSALKACDAPDNQGPNDVGNPELTVPFRAFLPVMLKQECRPTKLKADVVLVLDASTSMLETTRSGRSKLAAAQEAAKQFVSHLHDGDRAAIVSFNSEAVTLIGLTDNKPLLYQAVDLIRVSEQTRIHLGIESATQLLEDNLIAGNTRAMIVLTDGRANPDPVELAIEATSVAKSAGITIYVVALGNEVDLPALLEIASPGGFRHAPDGDDLIDIYNRIAVEIPCRKETIR</sequence>
<dbReference type="SUPFAM" id="SSF75011">
    <property type="entry name" value="3-carboxy-cis,cis-mucoante lactonizing enzyme"/>
    <property type="match status" value="1"/>
</dbReference>
<gene>
    <name evidence="3" type="ORF">A3C24_02185</name>
</gene>
<dbReference type="Gene3D" id="3.40.50.410">
    <property type="entry name" value="von Willebrand factor, type A domain"/>
    <property type="match status" value="1"/>
</dbReference>
<dbReference type="PROSITE" id="PS50234">
    <property type="entry name" value="VWFA"/>
    <property type="match status" value="1"/>
</dbReference>
<dbReference type="SMART" id="SM00327">
    <property type="entry name" value="VWA"/>
    <property type="match status" value="1"/>
</dbReference>
<reference evidence="3 4" key="1">
    <citation type="journal article" date="2016" name="Nat. Commun.">
        <title>Thousands of microbial genomes shed light on interconnected biogeochemical processes in an aquifer system.</title>
        <authorList>
            <person name="Anantharaman K."/>
            <person name="Brown C.T."/>
            <person name="Hug L.A."/>
            <person name="Sharon I."/>
            <person name="Castelle C.J."/>
            <person name="Probst A.J."/>
            <person name="Thomas B.C."/>
            <person name="Singh A."/>
            <person name="Wilkins M.J."/>
            <person name="Karaoz U."/>
            <person name="Brodie E.L."/>
            <person name="Williams K.H."/>
            <person name="Hubbard S.S."/>
            <person name="Banfield J.F."/>
        </authorList>
    </citation>
    <scope>NUCLEOTIDE SEQUENCE [LARGE SCALE GENOMIC DNA]</scope>
</reference>